<keyword evidence="2" id="KW-1185">Reference proteome</keyword>
<name>A0ABT2NA11_9CYAN</name>
<comment type="caution">
    <text evidence="1">The sequence shown here is derived from an EMBL/GenBank/DDBJ whole genome shotgun (WGS) entry which is preliminary data.</text>
</comment>
<proteinExistence type="predicted"/>
<dbReference type="EMBL" id="JAMXFA010000024">
    <property type="protein sequence ID" value="MCT7979533.1"/>
    <property type="molecule type" value="Genomic_DNA"/>
</dbReference>
<evidence type="ECO:0000313" key="1">
    <source>
        <dbReference type="EMBL" id="MCT7979533.1"/>
    </source>
</evidence>
<accession>A0ABT2NA11</accession>
<sequence length="45" mass="5256">MLLKNIRKDAINLRLARVAPAQALREFSSEGNCDRFLNKRVKREN</sequence>
<organism evidence="1 2">
    <name type="scientific">Laspinema olomoucense D3b</name>
    <dbReference type="NCBI Taxonomy" id="2953688"/>
    <lineage>
        <taxon>Bacteria</taxon>
        <taxon>Bacillati</taxon>
        <taxon>Cyanobacteriota</taxon>
        <taxon>Cyanophyceae</taxon>
        <taxon>Oscillatoriophycideae</taxon>
        <taxon>Oscillatoriales</taxon>
        <taxon>Laspinemataceae</taxon>
        <taxon>Laspinema</taxon>
        <taxon>Laspinema olomoucense</taxon>
    </lineage>
</organism>
<gene>
    <name evidence="1" type="ORF">NG792_17595</name>
</gene>
<evidence type="ECO:0000313" key="2">
    <source>
        <dbReference type="Proteomes" id="UP001525961"/>
    </source>
</evidence>
<protein>
    <submittedName>
        <fullName evidence="1">Uncharacterized protein</fullName>
    </submittedName>
</protein>
<reference evidence="1 2" key="1">
    <citation type="journal article" date="2022" name="Front. Microbiol.">
        <title>High genomic differentiation and limited gene flow indicate recent cryptic speciation within the genus Laspinema (cyanobacteria).</title>
        <authorList>
            <person name="Stanojkovic A."/>
            <person name="Skoupy S."/>
            <person name="Skaloud P."/>
            <person name="Dvorak P."/>
        </authorList>
    </citation>
    <scope>NUCLEOTIDE SEQUENCE [LARGE SCALE GENOMIC DNA]</scope>
    <source>
        <strain evidence="1 2">D3b</strain>
    </source>
</reference>
<dbReference type="RefSeq" id="WP_261236263.1">
    <property type="nucleotide sequence ID" value="NZ_JAMXFA010000024.1"/>
</dbReference>
<dbReference type="Proteomes" id="UP001525961">
    <property type="component" value="Unassembled WGS sequence"/>
</dbReference>